<sequence>MQTRIKELRTKRLIRQSVLARNVGTTQQTISRIENELYMPPVDLLIRIAEYFNVSVDYLLCLTEIKRTWEGEYNFNRIADECYDIISLYNQLNMIDRKTALFILKRLRDAEDEVER</sequence>
<keyword evidence="1" id="KW-0238">DNA-binding</keyword>
<dbReference type="PANTHER" id="PTHR46558:SF11">
    <property type="entry name" value="HTH-TYPE TRANSCRIPTIONAL REGULATOR XRE"/>
    <property type="match status" value="1"/>
</dbReference>
<evidence type="ECO:0000259" key="2">
    <source>
        <dbReference type="PROSITE" id="PS50943"/>
    </source>
</evidence>
<name>A0AAW6DG72_MEDGN</name>
<reference evidence="3" key="1">
    <citation type="submission" date="2023-01" db="EMBL/GenBank/DDBJ databases">
        <title>Human gut microbiome strain richness.</title>
        <authorList>
            <person name="Chen-Liaw A."/>
        </authorList>
    </citation>
    <scope>NUCLEOTIDE SEQUENCE</scope>
    <source>
        <strain evidence="3">RTP21484st1_H11_RTP21484_190118</strain>
    </source>
</reference>
<dbReference type="GO" id="GO:0003677">
    <property type="term" value="F:DNA binding"/>
    <property type="evidence" value="ECO:0007669"/>
    <property type="project" value="UniProtKB-KW"/>
</dbReference>
<dbReference type="Proteomes" id="UP001212160">
    <property type="component" value="Unassembled WGS sequence"/>
</dbReference>
<dbReference type="PANTHER" id="PTHR46558">
    <property type="entry name" value="TRACRIPTIONAL REGULATORY PROTEIN-RELATED-RELATED"/>
    <property type="match status" value="1"/>
</dbReference>
<dbReference type="InterPro" id="IPR001387">
    <property type="entry name" value="Cro/C1-type_HTH"/>
</dbReference>
<evidence type="ECO:0000313" key="3">
    <source>
        <dbReference type="EMBL" id="MDB8688781.1"/>
    </source>
</evidence>
<dbReference type="AlphaFoldDB" id="A0AAW6DG72"/>
<dbReference type="EMBL" id="JAQMLA010000128">
    <property type="protein sequence ID" value="MDB8688781.1"/>
    <property type="molecule type" value="Genomic_DNA"/>
</dbReference>
<dbReference type="SMART" id="SM00530">
    <property type="entry name" value="HTH_XRE"/>
    <property type="match status" value="1"/>
</dbReference>
<evidence type="ECO:0000256" key="1">
    <source>
        <dbReference type="ARBA" id="ARBA00023125"/>
    </source>
</evidence>
<comment type="caution">
    <text evidence="3">The sequence shown here is derived from an EMBL/GenBank/DDBJ whole genome shotgun (WGS) entry which is preliminary data.</text>
</comment>
<protein>
    <submittedName>
        <fullName evidence="3">Helix-turn-helix transcriptional regulator</fullName>
    </submittedName>
</protein>
<dbReference type="PROSITE" id="PS50943">
    <property type="entry name" value="HTH_CROC1"/>
    <property type="match status" value="1"/>
</dbReference>
<dbReference type="CDD" id="cd00093">
    <property type="entry name" value="HTH_XRE"/>
    <property type="match status" value="1"/>
</dbReference>
<gene>
    <name evidence="3" type="ORF">PNW85_19465</name>
</gene>
<accession>A0AAW6DG72</accession>
<dbReference type="RefSeq" id="WP_178830868.1">
    <property type="nucleotide sequence ID" value="NZ_JAQMLA010000128.1"/>
</dbReference>
<feature type="domain" description="HTH cro/C1-type" evidence="2">
    <location>
        <begin position="5"/>
        <end position="59"/>
    </location>
</feature>
<dbReference type="InterPro" id="IPR010982">
    <property type="entry name" value="Lambda_DNA-bd_dom_sf"/>
</dbReference>
<proteinExistence type="predicted"/>
<dbReference type="Gene3D" id="1.10.260.40">
    <property type="entry name" value="lambda repressor-like DNA-binding domains"/>
    <property type="match status" value="1"/>
</dbReference>
<dbReference type="Pfam" id="PF01381">
    <property type="entry name" value="HTH_3"/>
    <property type="match status" value="1"/>
</dbReference>
<organism evidence="3 4">
    <name type="scientific">Mediterraneibacter gnavus</name>
    <name type="common">Ruminococcus gnavus</name>
    <dbReference type="NCBI Taxonomy" id="33038"/>
    <lineage>
        <taxon>Bacteria</taxon>
        <taxon>Bacillati</taxon>
        <taxon>Bacillota</taxon>
        <taxon>Clostridia</taxon>
        <taxon>Lachnospirales</taxon>
        <taxon>Lachnospiraceae</taxon>
        <taxon>Mediterraneibacter</taxon>
    </lineage>
</organism>
<dbReference type="SUPFAM" id="SSF47413">
    <property type="entry name" value="lambda repressor-like DNA-binding domains"/>
    <property type="match status" value="1"/>
</dbReference>
<evidence type="ECO:0000313" key="4">
    <source>
        <dbReference type="Proteomes" id="UP001212160"/>
    </source>
</evidence>